<dbReference type="InterPro" id="IPR011701">
    <property type="entry name" value="MFS"/>
</dbReference>
<evidence type="ECO:0000256" key="5">
    <source>
        <dbReference type="ARBA" id="ARBA00023136"/>
    </source>
</evidence>
<feature type="transmembrane region" description="Helical" evidence="6">
    <location>
        <begin position="326"/>
        <end position="347"/>
    </location>
</feature>
<evidence type="ECO:0000256" key="4">
    <source>
        <dbReference type="ARBA" id="ARBA00022989"/>
    </source>
</evidence>
<dbReference type="PANTHER" id="PTHR23504">
    <property type="entry name" value="MAJOR FACILITATOR SUPERFAMILY DOMAIN-CONTAINING PROTEIN 10"/>
    <property type="match status" value="1"/>
</dbReference>
<gene>
    <name evidence="8" type="ORF">AMATHDRAFT_76628</name>
</gene>
<dbReference type="Gene3D" id="1.20.1250.20">
    <property type="entry name" value="MFS general substrate transporter like domains"/>
    <property type="match status" value="2"/>
</dbReference>
<dbReference type="OrthoDB" id="419616at2759"/>
<dbReference type="Pfam" id="PF07690">
    <property type="entry name" value="MFS_1"/>
    <property type="match status" value="1"/>
</dbReference>
<evidence type="ECO:0000256" key="1">
    <source>
        <dbReference type="ARBA" id="ARBA00004141"/>
    </source>
</evidence>
<evidence type="ECO:0000256" key="2">
    <source>
        <dbReference type="ARBA" id="ARBA00022448"/>
    </source>
</evidence>
<dbReference type="EMBL" id="KZ302055">
    <property type="protein sequence ID" value="PFH48648.1"/>
    <property type="molecule type" value="Genomic_DNA"/>
</dbReference>
<dbReference type="SUPFAM" id="SSF103473">
    <property type="entry name" value="MFS general substrate transporter"/>
    <property type="match status" value="1"/>
</dbReference>
<feature type="transmembrane region" description="Helical" evidence="6">
    <location>
        <begin position="354"/>
        <end position="381"/>
    </location>
</feature>
<feature type="domain" description="Major facilitator superfamily (MFS) profile" evidence="7">
    <location>
        <begin position="28"/>
        <end position="454"/>
    </location>
</feature>
<keyword evidence="9" id="KW-1185">Reference proteome</keyword>
<keyword evidence="5 6" id="KW-0472">Membrane</keyword>
<feature type="transmembrane region" description="Helical" evidence="6">
    <location>
        <begin position="158"/>
        <end position="180"/>
    </location>
</feature>
<name>A0A2A9NF11_9AGAR</name>
<reference evidence="8 9" key="1">
    <citation type="submission" date="2014-02" db="EMBL/GenBank/DDBJ databases">
        <title>Transposable element dynamics among asymbiotic and ectomycorrhizal Amanita fungi.</title>
        <authorList>
            <consortium name="DOE Joint Genome Institute"/>
            <person name="Hess J."/>
            <person name="Skrede I."/>
            <person name="Wolfe B."/>
            <person name="LaButti K."/>
            <person name="Ohm R.A."/>
            <person name="Grigoriev I.V."/>
            <person name="Pringle A."/>
        </authorList>
    </citation>
    <scope>NUCLEOTIDE SEQUENCE [LARGE SCALE GENOMIC DNA]</scope>
    <source>
        <strain evidence="8 9">SKay4041</strain>
    </source>
</reference>
<sequence length="455" mass="50013">MTNQVDEETPLLHSQHIKKAPTSLTWFQLLIVLFLQPAEPLTSQVIYPFSPELIRDIGVTHGNNKKVGYYVGMMQSTFFVIEALTVLHWSQISDNVGRKPVILTGLFGLSLSMYCFGLSRTFWGLLLSRSLNGSLNGNIGVIESMMMELTDTTNIARAYVYIPIAWSTGATLGPMIGGSLSRPVERFPKLFRENDFLKNTHTSCLTVKRPISVLQYIGLRTEKCNKKLQNNIDNYEGTCIASNNAQQLPDDEKPLPLRSLLIPKIIIVAGNYASVSLVDIAFGAIRPVFLSTPIKDGGLGLCCTNRQCHVFLFSALHDRWGSKKTFMVGVAAALPTFALYPVINFLARNQGCSALVWIVVGFQILFSITINFAYGAIFIFISNVSLKRASLGAINGLSQVTVSIVRAIGPAMANSLYSLSIDRGYLGGNLVYYVLMGSVVVALYFSSLLPRNTQG</sequence>
<proteinExistence type="predicted"/>
<evidence type="ECO:0000313" key="9">
    <source>
        <dbReference type="Proteomes" id="UP000242287"/>
    </source>
</evidence>
<evidence type="ECO:0000256" key="3">
    <source>
        <dbReference type="ARBA" id="ARBA00022692"/>
    </source>
</evidence>
<keyword evidence="4 6" id="KW-1133">Transmembrane helix</keyword>
<dbReference type="InterPro" id="IPR020846">
    <property type="entry name" value="MFS_dom"/>
</dbReference>
<dbReference type="AlphaFoldDB" id="A0A2A9NF11"/>
<evidence type="ECO:0000256" key="6">
    <source>
        <dbReference type="SAM" id="Phobius"/>
    </source>
</evidence>
<feature type="transmembrane region" description="Helical" evidence="6">
    <location>
        <begin position="430"/>
        <end position="449"/>
    </location>
</feature>
<protein>
    <recommendedName>
        <fullName evidence="7">Major facilitator superfamily (MFS) profile domain-containing protein</fullName>
    </recommendedName>
</protein>
<keyword evidence="2" id="KW-0813">Transport</keyword>
<dbReference type="PANTHER" id="PTHR23504:SF15">
    <property type="entry name" value="MAJOR FACILITATOR SUPERFAMILY (MFS) PROFILE DOMAIN-CONTAINING PROTEIN"/>
    <property type="match status" value="1"/>
</dbReference>
<feature type="transmembrane region" description="Helical" evidence="6">
    <location>
        <begin position="265"/>
        <end position="285"/>
    </location>
</feature>
<evidence type="ECO:0000259" key="7">
    <source>
        <dbReference type="PROSITE" id="PS50850"/>
    </source>
</evidence>
<evidence type="ECO:0000313" key="8">
    <source>
        <dbReference type="EMBL" id="PFH48648.1"/>
    </source>
</evidence>
<dbReference type="GO" id="GO:0016020">
    <property type="term" value="C:membrane"/>
    <property type="evidence" value="ECO:0007669"/>
    <property type="project" value="UniProtKB-SubCell"/>
</dbReference>
<dbReference type="InterPro" id="IPR036259">
    <property type="entry name" value="MFS_trans_sf"/>
</dbReference>
<feature type="transmembrane region" description="Helical" evidence="6">
    <location>
        <begin position="67"/>
        <end position="89"/>
    </location>
</feature>
<dbReference type="GO" id="GO:0022857">
    <property type="term" value="F:transmembrane transporter activity"/>
    <property type="evidence" value="ECO:0007669"/>
    <property type="project" value="InterPro"/>
</dbReference>
<accession>A0A2A9NF11</accession>
<comment type="subcellular location">
    <subcellularLocation>
        <location evidence="1">Membrane</location>
        <topology evidence="1">Multi-pass membrane protein</topology>
    </subcellularLocation>
</comment>
<keyword evidence="3 6" id="KW-0812">Transmembrane</keyword>
<dbReference type="Proteomes" id="UP000242287">
    <property type="component" value="Unassembled WGS sequence"/>
</dbReference>
<feature type="transmembrane region" description="Helical" evidence="6">
    <location>
        <begin position="101"/>
        <end position="123"/>
    </location>
</feature>
<organism evidence="8 9">
    <name type="scientific">Amanita thiersii Skay4041</name>
    <dbReference type="NCBI Taxonomy" id="703135"/>
    <lineage>
        <taxon>Eukaryota</taxon>
        <taxon>Fungi</taxon>
        <taxon>Dikarya</taxon>
        <taxon>Basidiomycota</taxon>
        <taxon>Agaricomycotina</taxon>
        <taxon>Agaricomycetes</taxon>
        <taxon>Agaricomycetidae</taxon>
        <taxon>Agaricales</taxon>
        <taxon>Pluteineae</taxon>
        <taxon>Amanitaceae</taxon>
        <taxon>Amanita</taxon>
    </lineage>
</organism>
<dbReference type="PROSITE" id="PS50850">
    <property type="entry name" value="MFS"/>
    <property type="match status" value="1"/>
</dbReference>